<evidence type="ECO:0000256" key="1">
    <source>
        <dbReference type="ARBA" id="ARBA00005417"/>
    </source>
</evidence>
<dbReference type="Proteomes" id="UP001594351">
    <property type="component" value="Unassembled WGS sequence"/>
</dbReference>
<dbReference type="PROSITE" id="PS00211">
    <property type="entry name" value="ABC_TRANSPORTER_1"/>
    <property type="match status" value="1"/>
</dbReference>
<organism evidence="6 7">
    <name type="scientific">candidate division CSSED10-310 bacterium</name>
    <dbReference type="NCBI Taxonomy" id="2855610"/>
    <lineage>
        <taxon>Bacteria</taxon>
        <taxon>Bacteria division CSSED10-310</taxon>
    </lineage>
</organism>
<dbReference type="CDD" id="cd03230">
    <property type="entry name" value="ABC_DR_subfamily_A"/>
    <property type="match status" value="1"/>
</dbReference>
<keyword evidence="7" id="KW-1185">Reference proteome</keyword>
<comment type="similarity">
    <text evidence="1">Belongs to the ABC transporter superfamily.</text>
</comment>
<dbReference type="EMBL" id="JBHPBY010000062">
    <property type="protein sequence ID" value="MFC1849839.1"/>
    <property type="molecule type" value="Genomic_DNA"/>
</dbReference>
<dbReference type="GO" id="GO:0005524">
    <property type="term" value="F:ATP binding"/>
    <property type="evidence" value="ECO:0007669"/>
    <property type="project" value="UniProtKB-KW"/>
</dbReference>
<proteinExistence type="inferred from homology"/>
<dbReference type="InterPro" id="IPR003439">
    <property type="entry name" value="ABC_transporter-like_ATP-bd"/>
</dbReference>
<evidence type="ECO:0000256" key="3">
    <source>
        <dbReference type="ARBA" id="ARBA00022741"/>
    </source>
</evidence>
<dbReference type="Gene3D" id="3.40.50.300">
    <property type="entry name" value="P-loop containing nucleotide triphosphate hydrolases"/>
    <property type="match status" value="1"/>
</dbReference>
<dbReference type="InterPro" id="IPR027417">
    <property type="entry name" value="P-loop_NTPase"/>
</dbReference>
<keyword evidence="4 6" id="KW-0067">ATP-binding</keyword>
<evidence type="ECO:0000313" key="7">
    <source>
        <dbReference type="Proteomes" id="UP001594351"/>
    </source>
</evidence>
<evidence type="ECO:0000256" key="4">
    <source>
        <dbReference type="ARBA" id="ARBA00022840"/>
    </source>
</evidence>
<accession>A0ABV6YUI5</accession>
<keyword evidence="3" id="KW-0547">Nucleotide-binding</keyword>
<reference evidence="6 7" key="1">
    <citation type="submission" date="2024-09" db="EMBL/GenBank/DDBJ databases">
        <title>Laminarin stimulates single cell rates of sulfate reduction while oxygen inhibits transcriptomic activity in coastal marine sediment.</title>
        <authorList>
            <person name="Lindsay M."/>
            <person name="Orcutt B."/>
            <person name="Emerson D."/>
            <person name="Stepanauskas R."/>
            <person name="D'Angelo T."/>
        </authorList>
    </citation>
    <scope>NUCLEOTIDE SEQUENCE [LARGE SCALE GENOMIC DNA]</scope>
    <source>
        <strain evidence="6">SAG AM-311-K15</strain>
    </source>
</reference>
<dbReference type="PANTHER" id="PTHR42711">
    <property type="entry name" value="ABC TRANSPORTER ATP-BINDING PROTEIN"/>
    <property type="match status" value="1"/>
</dbReference>
<dbReference type="SUPFAM" id="SSF52540">
    <property type="entry name" value="P-loop containing nucleoside triphosphate hydrolases"/>
    <property type="match status" value="1"/>
</dbReference>
<evidence type="ECO:0000313" key="6">
    <source>
        <dbReference type="EMBL" id="MFC1849839.1"/>
    </source>
</evidence>
<dbReference type="SMART" id="SM00382">
    <property type="entry name" value="AAA"/>
    <property type="match status" value="1"/>
</dbReference>
<evidence type="ECO:0000259" key="5">
    <source>
        <dbReference type="PROSITE" id="PS50893"/>
    </source>
</evidence>
<gene>
    <name evidence="6" type="ORF">ACFL27_06485</name>
</gene>
<dbReference type="PROSITE" id="PS50893">
    <property type="entry name" value="ABC_TRANSPORTER_2"/>
    <property type="match status" value="1"/>
</dbReference>
<feature type="domain" description="ABC transporter" evidence="5">
    <location>
        <begin position="7"/>
        <end position="238"/>
    </location>
</feature>
<dbReference type="InterPro" id="IPR017871">
    <property type="entry name" value="ABC_transporter-like_CS"/>
</dbReference>
<comment type="caution">
    <text evidence="6">The sequence shown here is derived from an EMBL/GenBank/DDBJ whole genome shotgun (WGS) entry which is preliminary data.</text>
</comment>
<evidence type="ECO:0000256" key="2">
    <source>
        <dbReference type="ARBA" id="ARBA00022448"/>
    </source>
</evidence>
<dbReference type="PANTHER" id="PTHR42711:SF5">
    <property type="entry name" value="ABC TRANSPORTER ATP-BINDING PROTEIN NATA"/>
    <property type="match status" value="1"/>
</dbReference>
<sequence length="317" mass="35554">MTAVSILSIDQLQKQFRHGSQIITAVNQVTFSVEKAEVFGLVGPDGAGKTTTIRILCTVIPPDGGQVTLLDLDLVRQRQLIRRKIGYLSQKFSLYGDLTISENIDFFAEIHGIRAYEDRKQELLGFMRLDRFQDRLADRLSGGMKQKLALACTLIHKPEIIFLDEPTTGVDPVSRRDFWWILSTLQKEGLTIVISTPYLDEAERCHRVAFLNAGQIIRCDTPTNIKASLQEQLVEVSCSSIRTARRIIGDLPLVSDVQAFGDRLHVHTRAALEPEEITAALTGQQIEVFDVHKISPSLEDAFIQQLKQATTSQENQL</sequence>
<dbReference type="InterPro" id="IPR003593">
    <property type="entry name" value="AAA+_ATPase"/>
</dbReference>
<protein>
    <submittedName>
        <fullName evidence="6">ATP-binding cassette domain-containing protein</fullName>
    </submittedName>
</protein>
<dbReference type="Pfam" id="PF00005">
    <property type="entry name" value="ABC_tran"/>
    <property type="match status" value="1"/>
</dbReference>
<dbReference type="InterPro" id="IPR050763">
    <property type="entry name" value="ABC_transporter_ATP-binding"/>
</dbReference>
<name>A0ABV6YUI5_UNCC1</name>
<keyword evidence="2" id="KW-0813">Transport</keyword>